<gene>
    <name evidence="2" type="ORF">WMG39_05480</name>
</gene>
<keyword evidence="1" id="KW-0732">Signal</keyword>
<dbReference type="Proteomes" id="UP001384579">
    <property type="component" value="Unassembled WGS sequence"/>
</dbReference>
<protein>
    <submittedName>
        <fullName evidence="2">Uncharacterized protein</fullName>
    </submittedName>
</protein>
<proteinExistence type="predicted"/>
<dbReference type="EMBL" id="JBBLXS010000044">
    <property type="protein sequence ID" value="MEK0184300.1"/>
    <property type="molecule type" value="Genomic_DNA"/>
</dbReference>
<name>A0ABU8YIW1_9CYAN</name>
<comment type="caution">
    <text evidence="2">The sequence shown here is derived from an EMBL/GenBank/DDBJ whole genome shotgun (WGS) entry which is preliminary data.</text>
</comment>
<keyword evidence="3" id="KW-1185">Reference proteome</keyword>
<organism evidence="2 3">
    <name type="scientific">Microcoleus anatoxicus PTRS2</name>
    <dbReference type="NCBI Taxonomy" id="2705321"/>
    <lineage>
        <taxon>Bacteria</taxon>
        <taxon>Bacillati</taxon>
        <taxon>Cyanobacteriota</taxon>
        <taxon>Cyanophyceae</taxon>
        <taxon>Oscillatoriophycideae</taxon>
        <taxon>Oscillatoriales</taxon>
        <taxon>Microcoleaceae</taxon>
        <taxon>Microcoleus</taxon>
        <taxon>Microcoleus anatoxicus</taxon>
    </lineage>
</organism>
<sequence length="118" mass="12749">MKNMTTRQTISALVAMPILLMAQTTQCLASISAMTGSPIKPVLVGGDGMNSENLHSQFIAVEESENWDLPNFSEDGNIQTTKIKQSPVKSEITSPETKLYISAARGRSSRSCRISGLC</sequence>
<evidence type="ECO:0000313" key="2">
    <source>
        <dbReference type="EMBL" id="MEK0184300.1"/>
    </source>
</evidence>
<reference evidence="2 3" key="1">
    <citation type="journal article" date="2020" name="Harmful Algae">
        <title>Molecular and morphological characterization of a novel dihydroanatoxin-a producing Microcoleus species (cyanobacteria) from the Russian River, California, USA.</title>
        <authorList>
            <person name="Conklin K.Y."/>
            <person name="Stancheva R."/>
            <person name="Otten T.G."/>
            <person name="Fadness R."/>
            <person name="Boyer G.L."/>
            <person name="Read B."/>
            <person name="Zhang X."/>
            <person name="Sheath R.G."/>
        </authorList>
    </citation>
    <scope>NUCLEOTIDE SEQUENCE [LARGE SCALE GENOMIC DNA]</scope>
    <source>
        <strain evidence="2 3">PTRS2</strain>
    </source>
</reference>
<evidence type="ECO:0000313" key="3">
    <source>
        <dbReference type="Proteomes" id="UP001384579"/>
    </source>
</evidence>
<evidence type="ECO:0000256" key="1">
    <source>
        <dbReference type="SAM" id="SignalP"/>
    </source>
</evidence>
<feature type="signal peptide" evidence="1">
    <location>
        <begin position="1"/>
        <end position="29"/>
    </location>
</feature>
<accession>A0ABU8YIW1</accession>
<feature type="chain" id="PRO_5046906714" evidence="1">
    <location>
        <begin position="30"/>
        <end position="118"/>
    </location>
</feature>
<dbReference type="RefSeq" id="WP_340518734.1">
    <property type="nucleotide sequence ID" value="NZ_JBBLXS010000044.1"/>
</dbReference>